<dbReference type="Pfam" id="PF04685">
    <property type="entry name" value="DUF608"/>
    <property type="match status" value="1"/>
</dbReference>
<gene>
    <name evidence="3" type="ORF">ACFQRG_16325</name>
</gene>
<keyword evidence="3" id="KW-0326">Glycosidase</keyword>
<dbReference type="Pfam" id="PF12215">
    <property type="entry name" value="Glyco_hydr_116N"/>
    <property type="match status" value="1"/>
</dbReference>
<sequence>MEKINGTLYSNQIYSNTGSREFTEKATEAAFLLGGIGTGNVSLGSRGDLRDWEIFNHPNKGLKLPNKFFSIWAKEMNQPSIAKVLEGKVPPPHSGSHGYYPNTAAGLPRMSSSALKGEYPIANVVFKDNDLPVDVELEAYTPFIPLNTEDSGIPCAILKYKVKNKSEMKTDVAIAGSLYNPVGGIEYDEFSNYQGLGGLNVNEVREEKDFKGLYMYSKKYDKNDLKYGNVALTTTNKNVTFKPVWLRGRWFDEMQEFWDDFSKDGKLNDLGYTTPSTDRKSVNSIDSVFYERQSDTGSLSIYETLNPQEEKEFLFLLTWYFPNRINGWSERHRVKEKGREITQNYYSKRFNSSWDVTKYIYENFDRLKTESFKFHHALFSSTLPNYVLEAISSNITVLRSPTCMWLKDGHFLGYEGCFDNWGCCDGNCTHVWGYAQTLAFLFPELERNMRKTEFLEELEEDGHMNFRAVKMFDSEWIFQEKKAPAAVDGQMGSIMRVYREWKISGDKEFLDNMWPHVKKALTFALVQWDTDGDLVLDGIQHNTYDIEFHGPNPLSHLFFLGALRAVEEMAKIENDLEMAEKCKNIFDLSRSRTDDMLWNGEYYIQKINDVDEVKYQHGEGCLSDQLLAQQIAHILGLGYLLPEEHVNKAIQSIFKYNFRDNFSNHVNCQRTYVMDDEKGLVLCSWPNGGRPKFPFIYSDEVWTGVEYQVATHLIYEGFVDEGLTIVKAIKERHDGIKRNPWNEVECGHHYARSMASWGLLLSLSGFNVDMGKKEISFNPVINKENFSSFWSTGTAWGTYHQEMDEITGEIIPEIKVLYGDLSGVKVKTSSKELTL</sequence>
<dbReference type="PANTHER" id="PTHR12654">
    <property type="entry name" value="BILE ACID BETA-GLUCOSIDASE-RELATED"/>
    <property type="match status" value="1"/>
</dbReference>
<dbReference type="SUPFAM" id="SSF48208">
    <property type="entry name" value="Six-hairpin glycosidases"/>
    <property type="match status" value="1"/>
</dbReference>
<dbReference type="InterPro" id="IPR012341">
    <property type="entry name" value="6hp_glycosidase-like_sf"/>
</dbReference>
<evidence type="ECO:0000313" key="3">
    <source>
        <dbReference type="EMBL" id="MFC7394524.1"/>
    </source>
</evidence>
<dbReference type="EC" id="3.2.1.-" evidence="3"/>
<dbReference type="GO" id="GO:0016798">
    <property type="term" value="F:hydrolase activity, acting on glycosyl bonds"/>
    <property type="evidence" value="ECO:0007669"/>
    <property type="project" value="UniProtKB-KW"/>
</dbReference>
<reference evidence="4" key="1">
    <citation type="journal article" date="2019" name="Int. J. Syst. Evol. Microbiol.">
        <title>The Global Catalogue of Microorganisms (GCM) 10K type strain sequencing project: providing services to taxonomists for standard genome sequencing and annotation.</title>
        <authorList>
            <consortium name="The Broad Institute Genomics Platform"/>
            <consortium name="The Broad Institute Genome Sequencing Center for Infectious Disease"/>
            <person name="Wu L."/>
            <person name="Ma J."/>
        </authorList>
    </citation>
    <scope>NUCLEOTIDE SEQUENCE [LARGE SCALE GENOMIC DNA]</scope>
    <source>
        <strain evidence="4">CGMCC 1.16305</strain>
    </source>
</reference>
<keyword evidence="4" id="KW-1185">Reference proteome</keyword>
<feature type="domain" description="Glycosyl-hydrolase family 116 N-terminal" evidence="2">
    <location>
        <begin position="31"/>
        <end position="366"/>
    </location>
</feature>
<evidence type="ECO:0000259" key="2">
    <source>
        <dbReference type="Pfam" id="PF12215"/>
    </source>
</evidence>
<feature type="domain" description="Glycosyl-hydrolase family 116 catalytic region" evidence="1">
    <location>
        <begin position="488"/>
        <end position="759"/>
    </location>
</feature>
<dbReference type="InterPro" id="IPR006775">
    <property type="entry name" value="GH116_catalytic"/>
</dbReference>
<dbReference type="InterPro" id="IPR052566">
    <property type="entry name" value="Non-lysos_glucosylceramidase"/>
</dbReference>
<comment type="caution">
    <text evidence="3">The sequence shown here is derived from an EMBL/GenBank/DDBJ whole genome shotgun (WGS) entry which is preliminary data.</text>
</comment>
<dbReference type="Proteomes" id="UP001596505">
    <property type="component" value="Unassembled WGS sequence"/>
</dbReference>
<dbReference type="InterPro" id="IPR008928">
    <property type="entry name" value="6-hairpin_glycosidase_sf"/>
</dbReference>
<organism evidence="3 4">
    <name type="scientific">Scopulibacillus cellulosilyticus</name>
    <dbReference type="NCBI Taxonomy" id="2665665"/>
    <lineage>
        <taxon>Bacteria</taxon>
        <taxon>Bacillati</taxon>
        <taxon>Bacillota</taxon>
        <taxon>Bacilli</taxon>
        <taxon>Bacillales</taxon>
        <taxon>Sporolactobacillaceae</taxon>
        <taxon>Scopulibacillus</taxon>
    </lineage>
</organism>
<proteinExistence type="predicted"/>
<dbReference type="EMBL" id="JBHTCO010000020">
    <property type="protein sequence ID" value="MFC7394524.1"/>
    <property type="molecule type" value="Genomic_DNA"/>
</dbReference>
<accession>A0ABW2PZB4</accession>
<evidence type="ECO:0000313" key="4">
    <source>
        <dbReference type="Proteomes" id="UP001596505"/>
    </source>
</evidence>
<protein>
    <submittedName>
        <fullName evidence="3">GH116 family glycosyl-hydrolase</fullName>
        <ecNumber evidence="3">3.2.1.-</ecNumber>
    </submittedName>
</protein>
<dbReference type="Gene3D" id="1.50.10.10">
    <property type="match status" value="1"/>
</dbReference>
<keyword evidence="3" id="KW-0378">Hydrolase</keyword>
<name>A0ABW2PZB4_9BACL</name>
<evidence type="ECO:0000259" key="1">
    <source>
        <dbReference type="Pfam" id="PF04685"/>
    </source>
</evidence>
<dbReference type="RefSeq" id="WP_380967966.1">
    <property type="nucleotide sequence ID" value="NZ_JBHTCO010000020.1"/>
</dbReference>
<dbReference type="InterPro" id="IPR024462">
    <property type="entry name" value="GH116_N"/>
</dbReference>
<dbReference type="PANTHER" id="PTHR12654:SF0">
    <property type="entry name" value="NON-LYSOSOMAL GLUCOSYLCERAMIDASE"/>
    <property type="match status" value="1"/>
</dbReference>